<evidence type="ECO:0000313" key="2">
    <source>
        <dbReference type="Proteomes" id="UP000297635"/>
    </source>
</evidence>
<protein>
    <submittedName>
        <fullName evidence="1">AIM24 family protein</fullName>
    </submittedName>
</protein>
<dbReference type="Proteomes" id="UP000297635">
    <property type="component" value="Unassembled WGS sequence"/>
</dbReference>
<accession>A0A4Z0V9K1</accession>
<dbReference type="InterPro" id="IPR036983">
    <property type="entry name" value="AIM24_sf"/>
</dbReference>
<organism evidence="1 2">
    <name type="scientific">Duncaniella freteri</name>
    <dbReference type="NCBI Taxonomy" id="2530391"/>
    <lineage>
        <taxon>Bacteria</taxon>
        <taxon>Pseudomonadati</taxon>
        <taxon>Bacteroidota</taxon>
        <taxon>Bacteroidia</taxon>
        <taxon>Bacteroidales</taxon>
        <taxon>Muribaculaceae</taxon>
        <taxon>Duncaniella</taxon>
    </lineage>
</organism>
<dbReference type="Gene3D" id="3.60.160.10">
    <property type="entry name" value="Mitochondrial biogenesis AIM24"/>
    <property type="match status" value="1"/>
</dbReference>
<evidence type="ECO:0000313" key="1">
    <source>
        <dbReference type="EMBL" id="TGG40797.1"/>
    </source>
</evidence>
<dbReference type="AlphaFoldDB" id="A0A4Z0V9K1"/>
<keyword evidence="2" id="KW-1185">Reference proteome</keyword>
<dbReference type="Pfam" id="PF01987">
    <property type="entry name" value="AIM24"/>
    <property type="match status" value="1"/>
</dbReference>
<dbReference type="SUPFAM" id="SSF51219">
    <property type="entry name" value="TRAP-like"/>
    <property type="match status" value="1"/>
</dbReference>
<dbReference type="RefSeq" id="WP_135471763.1">
    <property type="nucleotide sequence ID" value="NZ_SJSA01000001.1"/>
</dbReference>
<comment type="caution">
    <text evidence="1">The sequence shown here is derived from an EMBL/GenBank/DDBJ whole genome shotgun (WGS) entry which is preliminary data.</text>
</comment>
<sequence>MNCKLVGNFVQHLEIILSPGEDFYVEKGALIYLESGIEKELSFNGSGLGRLIGAKLSGESLFIIRLYNKSNQPKKLVIGSHYGLHPVKITGETMICHRSVYVASNNRVDVSTKISIAGLVGGMGLLLQKISGNSTVFLDTKGTPISISLRPGETIEVDEDHILALHSISESQMSSNWSLGNLLGGEGLSMLKIIGPGQVYLSPGTFHQPVNQ</sequence>
<reference evidence="1 2" key="1">
    <citation type="submission" date="2019-02" db="EMBL/GenBank/DDBJ databases">
        <title>Isolation and identification of novel species under the genus Muribaculum.</title>
        <authorList>
            <person name="Miyake S."/>
            <person name="Ding Y."/>
            <person name="Low A."/>
            <person name="Soh M."/>
            <person name="Seedorf H."/>
        </authorList>
    </citation>
    <scope>NUCLEOTIDE SEQUENCE [LARGE SCALE GENOMIC DNA]</scope>
    <source>
        <strain evidence="1 2">TLL-A3</strain>
    </source>
</reference>
<dbReference type="InterPro" id="IPR002838">
    <property type="entry name" value="AIM24"/>
</dbReference>
<gene>
    <name evidence="1" type="ORF">EZ315_09030</name>
</gene>
<dbReference type="InterPro" id="IPR016031">
    <property type="entry name" value="Trp_RNA-bd_attenuator-like_dom"/>
</dbReference>
<dbReference type="PANTHER" id="PTHR43657:SF1">
    <property type="entry name" value="ALTERED INHERITANCE OF MITOCHONDRIA PROTEIN 24, MITOCHONDRIAL"/>
    <property type="match status" value="1"/>
</dbReference>
<dbReference type="EMBL" id="SJSA01000001">
    <property type="protein sequence ID" value="TGG40797.1"/>
    <property type="molecule type" value="Genomic_DNA"/>
</dbReference>
<name>A0A4Z0V9K1_9BACT</name>
<proteinExistence type="predicted"/>
<dbReference type="GeneID" id="82149932"/>
<dbReference type="PANTHER" id="PTHR43657">
    <property type="entry name" value="TRYPTOPHAN RNA-BINDING ATTENUATOR PROTEIN-LIKE PROTEIN"/>
    <property type="match status" value="1"/>
</dbReference>